<proteinExistence type="inferred from homology"/>
<keyword evidence="6" id="KW-0325">Glycoprotein</keyword>
<evidence type="ECO:0000256" key="7">
    <source>
        <dbReference type="SAM" id="Phobius"/>
    </source>
</evidence>
<name>T1JS81_TETUR</name>
<evidence type="ECO:0000256" key="3">
    <source>
        <dbReference type="ARBA" id="ARBA00022692"/>
    </source>
</evidence>
<organism evidence="8 9">
    <name type="scientific">Tetranychus urticae</name>
    <name type="common">Two-spotted spider mite</name>
    <dbReference type="NCBI Taxonomy" id="32264"/>
    <lineage>
        <taxon>Eukaryota</taxon>
        <taxon>Metazoa</taxon>
        <taxon>Ecdysozoa</taxon>
        <taxon>Arthropoda</taxon>
        <taxon>Chelicerata</taxon>
        <taxon>Arachnida</taxon>
        <taxon>Acari</taxon>
        <taxon>Acariformes</taxon>
        <taxon>Trombidiformes</taxon>
        <taxon>Prostigmata</taxon>
        <taxon>Eleutherengona</taxon>
        <taxon>Raphignathae</taxon>
        <taxon>Tetranychoidea</taxon>
        <taxon>Tetranychidae</taxon>
        <taxon>Tetranychus</taxon>
    </lineage>
</organism>
<dbReference type="eggNOG" id="ENOG502SDI8">
    <property type="taxonomic scope" value="Eukaryota"/>
</dbReference>
<evidence type="ECO:0000256" key="6">
    <source>
        <dbReference type="ARBA" id="ARBA00023180"/>
    </source>
</evidence>
<dbReference type="EMBL" id="CAEY01000458">
    <property type="status" value="NOT_ANNOTATED_CDS"/>
    <property type="molecule type" value="Genomic_DNA"/>
</dbReference>
<dbReference type="HOGENOM" id="CLU_2870154_0_0_1"/>
<reference evidence="9" key="1">
    <citation type="submission" date="2011-08" db="EMBL/GenBank/DDBJ databases">
        <authorList>
            <person name="Rombauts S."/>
        </authorList>
    </citation>
    <scope>NUCLEOTIDE SEQUENCE</scope>
    <source>
        <strain evidence="9">London</strain>
    </source>
</reference>
<dbReference type="PANTHER" id="PTHR31158">
    <property type="entry name" value="DUAL OXIDASE 2"/>
    <property type="match status" value="1"/>
</dbReference>
<evidence type="ECO:0000256" key="4">
    <source>
        <dbReference type="ARBA" id="ARBA00022989"/>
    </source>
</evidence>
<dbReference type="GO" id="GO:0005789">
    <property type="term" value="C:endoplasmic reticulum membrane"/>
    <property type="evidence" value="ECO:0007669"/>
    <property type="project" value="InterPro"/>
</dbReference>
<evidence type="ECO:0000256" key="2">
    <source>
        <dbReference type="ARBA" id="ARBA00009816"/>
    </source>
</evidence>
<dbReference type="AlphaFoldDB" id="T1JS81"/>
<reference evidence="8" key="2">
    <citation type="submission" date="2015-06" db="UniProtKB">
        <authorList>
            <consortium name="EnsemblMetazoa"/>
        </authorList>
    </citation>
    <scope>IDENTIFICATION</scope>
</reference>
<evidence type="ECO:0000256" key="5">
    <source>
        <dbReference type="ARBA" id="ARBA00023136"/>
    </source>
</evidence>
<protein>
    <submittedName>
        <fullName evidence="8">Uncharacterized protein</fullName>
    </submittedName>
</protein>
<keyword evidence="3 7" id="KW-0812">Transmembrane</keyword>
<comment type="subcellular location">
    <subcellularLocation>
        <location evidence="1">Membrane</location>
        <topology evidence="1">Multi-pass membrane protein</topology>
    </subcellularLocation>
</comment>
<sequence length="74" mass="8386">MSPESGWFDAFRPNGGPPLYLDPNRTSSLIDSRIFFILLTFATAEIAFLLVLPGIRKELTIFVIKSFHTPFQIL</sequence>
<evidence type="ECO:0000313" key="8">
    <source>
        <dbReference type="EnsemblMetazoa" id="tetur01g09590.1"/>
    </source>
</evidence>
<dbReference type="Proteomes" id="UP000015104">
    <property type="component" value="Unassembled WGS sequence"/>
</dbReference>
<dbReference type="PANTHER" id="PTHR31158:SF1">
    <property type="entry name" value="DOXA1 FACTOR-RELATED"/>
    <property type="match status" value="1"/>
</dbReference>
<evidence type="ECO:0000256" key="1">
    <source>
        <dbReference type="ARBA" id="ARBA00004141"/>
    </source>
</evidence>
<dbReference type="GO" id="GO:0015031">
    <property type="term" value="P:protein transport"/>
    <property type="evidence" value="ECO:0007669"/>
    <property type="project" value="InterPro"/>
</dbReference>
<keyword evidence="9" id="KW-1185">Reference proteome</keyword>
<keyword evidence="4 7" id="KW-1133">Transmembrane helix</keyword>
<evidence type="ECO:0000313" key="9">
    <source>
        <dbReference type="Proteomes" id="UP000015104"/>
    </source>
</evidence>
<dbReference type="InterPro" id="IPR018469">
    <property type="entry name" value="Dual_oxidase_maturation_fac"/>
</dbReference>
<dbReference type="EnsemblMetazoa" id="tetur01g09590.1">
    <property type="protein sequence ID" value="tetur01g09590.1"/>
    <property type="gene ID" value="tetur01g09590"/>
</dbReference>
<accession>T1JS81</accession>
<comment type="similarity">
    <text evidence="2">Belongs to the DUOXA family.</text>
</comment>
<dbReference type="Pfam" id="PF10204">
    <property type="entry name" value="DuoxA"/>
    <property type="match status" value="1"/>
</dbReference>
<feature type="transmembrane region" description="Helical" evidence="7">
    <location>
        <begin position="34"/>
        <end position="55"/>
    </location>
</feature>
<keyword evidence="5 7" id="KW-0472">Membrane</keyword>